<protein>
    <submittedName>
        <fullName evidence="5">HET-domain-containing protein</fullName>
    </submittedName>
</protein>
<name>A0A8E2JMJ8_9PEZI</name>
<feature type="domain" description="DUF7779" evidence="4">
    <location>
        <begin position="542"/>
        <end position="628"/>
    </location>
</feature>
<dbReference type="Gene3D" id="1.25.40.10">
    <property type="entry name" value="Tetratricopeptide repeat domain"/>
    <property type="match status" value="2"/>
</dbReference>
<dbReference type="Pfam" id="PF13374">
    <property type="entry name" value="TPR_10"/>
    <property type="match status" value="1"/>
</dbReference>
<proteinExistence type="predicted"/>
<dbReference type="Pfam" id="PF06985">
    <property type="entry name" value="HET"/>
    <property type="match status" value="1"/>
</dbReference>
<feature type="compositionally biased region" description="Basic and acidic residues" evidence="1">
    <location>
        <begin position="246"/>
        <end position="258"/>
    </location>
</feature>
<dbReference type="InterPro" id="IPR010730">
    <property type="entry name" value="HET"/>
</dbReference>
<dbReference type="NCBIfam" id="NF040586">
    <property type="entry name" value="FxSxx_TPR"/>
    <property type="match status" value="1"/>
</dbReference>
<keyword evidence="6" id="KW-1185">Reference proteome</keyword>
<dbReference type="InterPro" id="IPR027417">
    <property type="entry name" value="P-loop_NTPase"/>
</dbReference>
<dbReference type="Proteomes" id="UP000250140">
    <property type="component" value="Unassembled WGS sequence"/>
</dbReference>
<dbReference type="Pfam" id="PF13424">
    <property type="entry name" value="TPR_12"/>
    <property type="match status" value="2"/>
</dbReference>
<accession>A0A8E2JMJ8</accession>
<evidence type="ECO:0000313" key="6">
    <source>
        <dbReference type="Proteomes" id="UP000250140"/>
    </source>
</evidence>
<dbReference type="OrthoDB" id="20872at2759"/>
<dbReference type="GO" id="GO:0043531">
    <property type="term" value="F:ADP binding"/>
    <property type="evidence" value="ECO:0007669"/>
    <property type="project" value="InterPro"/>
</dbReference>
<dbReference type="PANTHER" id="PTHR10622:SF11">
    <property type="entry name" value="HET-DOMAIN-CONTAINING PROTEIN"/>
    <property type="match status" value="1"/>
</dbReference>
<dbReference type="SUPFAM" id="SSF52540">
    <property type="entry name" value="P-loop containing nucleoside triphosphate hydrolases"/>
    <property type="match status" value="1"/>
</dbReference>
<feature type="compositionally biased region" description="Polar residues" evidence="1">
    <location>
        <begin position="259"/>
        <end position="272"/>
    </location>
</feature>
<evidence type="ECO:0000259" key="2">
    <source>
        <dbReference type="Pfam" id="PF00931"/>
    </source>
</evidence>
<dbReference type="Pfam" id="PF25000">
    <property type="entry name" value="DUF7779"/>
    <property type="match status" value="1"/>
</dbReference>
<feature type="region of interest" description="Disordered" evidence="1">
    <location>
        <begin position="245"/>
        <end position="274"/>
    </location>
</feature>
<evidence type="ECO:0000259" key="3">
    <source>
        <dbReference type="Pfam" id="PF06985"/>
    </source>
</evidence>
<dbReference type="SUPFAM" id="SSF48452">
    <property type="entry name" value="TPR-like"/>
    <property type="match status" value="2"/>
</dbReference>
<dbReference type="Gene3D" id="3.40.50.300">
    <property type="entry name" value="P-loop containing nucleotide triphosphate hydrolases"/>
    <property type="match status" value="1"/>
</dbReference>
<dbReference type="EMBL" id="KV750919">
    <property type="protein sequence ID" value="OCL02643.1"/>
    <property type="molecule type" value="Genomic_DNA"/>
</dbReference>
<dbReference type="AlphaFoldDB" id="A0A8E2JMJ8"/>
<evidence type="ECO:0000259" key="4">
    <source>
        <dbReference type="Pfam" id="PF25000"/>
    </source>
</evidence>
<dbReference type="InterPro" id="IPR056681">
    <property type="entry name" value="DUF7779"/>
</dbReference>
<evidence type="ECO:0000313" key="5">
    <source>
        <dbReference type="EMBL" id="OCL02643.1"/>
    </source>
</evidence>
<dbReference type="PANTHER" id="PTHR10622">
    <property type="entry name" value="HET DOMAIN-CONTAINING PROTEIN"/>
    <property type="match status" value="1"/>
</dbReference>
<reference evidence="5 6" key="1">
    <citation type="journal article" date="2016" name="Nat. Commun.">
        <title>Ectomycorrhizal ecology is imprinted in the genome of the dominant symbiotic fungus Cenococcum geophilum.</title>
        <authorList>
            <consortium name="DOE Joint Genome Institute"/>
            <person name="Peter M."/>
            <person name="Kohler A."/>
            <person name="Ohm R.A."/>
            <person name="Kuo A."/>
            <person name="Krutzmann J."/>
            <person name="Morin E."/>
            <person name="Arend M."/>
            <person name="Barry K.W."/>
            <person name="Binder M."/>
            <person name="Choi C."/>
            <person name="Clum A."/>
            <person name="Copeland A."/>
            <person name="Grisel N."/>
            <person name="Haridas S."/>
            <person name="Kipfer T."/>
            <person name="LaButti K."/>
            <person name="Lindquist E."/>
            <person name="Lipzen A."/>
            <person name="Maire R."/>
            <person name="Meier B."/>
            <person name="Mihaltcheva S."/>
            <person name="Molinier V."/>
            <person name="Murat C."/>
            <person name="Poggeler S."/>
            <person name="Quandt C.A."/>
            <person name="Sperisen C."/>
            <person name="Tritt A."/>
            <person name="Tisserant E."/>
            <person name="Crous P.W."/>
            <person name="Henrissat B."/>
            <person name="Nehls U."/>
            <person name="Egli S."/>
            <person name="Spatafora J.W."/>
            <person name="Grigoriev I.V."/>
            <person name="Martin F.M."/>
        </authorList>
    </citation>
    <scope>NUCLEOTIDE SEQUENCE [LARGE SCALE GENOMIC DNA]</scope>
    <source>
        <strain evidence="5 6">CBS 207.34</strain>
    </source>
</reference>
<dbReference type="InterPro" id="IPR011990">
    <property type="entry name" value="TPR-like_helical_dom_sf"/>
</dbReference>
<gene>
    <name evidence="5" type="ORF">AOQ84DRAFT_392822</name>
</gene>
<dbReference type="SMART" id="SM00028">
    <property type="entry name" value="TPR"/>
    <property type="match status" value="5"/>
</dbReference>
<organism evidence="5 6">
    <name type="scientific">Glonium stellatum</name>
    <dbReference type="NCBI Taxonomy" id="574774"/>
    <lineage>
        <taxon>Eukaryota</taxon>
        <taxon>Fungi</taxon>
        <taxon>Dikarya</taxon>
        <taxon>Ascomycota</taxon>
        <taxon>Pezizomycotina</taxon>
        <taxon>Dothideomycetes</taxon>
        <taxon>Pleosporomycetidae</taxon>
        <taxon>Gloniales</taxon>
        <taxon>Gloniaceae</taxon>
        <taxon>Glonium</taxon>
    </lineage>
</organism>
<dbReference type="InterPro" id="IPR019734">
    <property type="entry name" value="TPR_rpt"/>
</dbReference>
<sequence length="1004" mass="113698">MRLLRLKSDDDFEILTFTDNLPSYAILSHTWTDGEEVTYNELVASTGKNKAGYAKIRFCGERAAHDGLQYFWVDTCCIDKTTSDELSTAINSMFRWYQRASKCYVYLADVQVPEEVTDVQVFRITWEDAFRRSRWFTRGWTLQELLAPASVEFFSKEGKRLGSKISLEQEIHEVTQIPVKALQGQHLSEFSVDERMSWTAKRRTTVEEDKAYCLLGIFGVFMPLIYGEGEEHAYLRLRKKSLKSSKGKEARENDHTSDLPDQSTPLRPSSNVPFRRDNDFVDRGDLLTRIDQRCSRPAGRAALVGFGGFGKSQLAIEYAYRVRQRSPDTWVFWVHASNSARLEAAFSDIAENVGLSSQPDAAVDALQLVRRWLCNKANGQWLMIIDNVDTDVVIKVQKEKENVSLASLLPQTDHGAILITSRNADVARSLVGREKDLIAVGTMSDDEAVQLLGNNLADRSMDGAIQLVNTLDCIPLAIVQAAAYINRLGPRMSVTKYLGELKKTEKQAQLLHKAAVDLRRDEQASNSVFITWQVSFDHVRQKRPRAAHLLSFMSFFNRQGIPEFMIRHYTDKDREGQDDSSGTRLKEEDVDFEEDVAVLRAFSLVGTTLREDEFEMHGLVQLATRMWLRSTDTERKWHRAFIQAMAQEFPNGEYANWPKCQTLFSHVLPAVEQESLNNEKTNEWALLLNNAGWYAWRQGLFAQAEGMVSNALDIRKEVLDANDSGTLCSSSLLGSILAASGKYEEAESMHRQTLATREKVLGKEHPDTLTTINNLAGVLNRQGKYGEAEAMHRQTLATSKKVLGKKHSDTLTTINNLALVLDSQGKYEKAESIYRQTLATREKVLGKEHPDTLTTINNLAGVLDSQGKYEEAESMYRQTLATREKVLGKEHPDTLTSVYCLAYLLANQHRYNESAALYQRACAGYSAVLGNDHPTTHACRKHYSKMLRRESRAHLLFLPRCHEDKTAAMQRHTTNNGLNMQTGKVSRLSRGLAKIGIRRLKNYK</sequence>
<feature type="domain" description="Heterokaryon incompatibility" evidence="3">
    <location>
        <begin position="24"/>
        <end position="112"/>
    </location>
</feature>
<dbReference type="InterPro" id="IPR002182">
    <property type="entry name" value="NB-ARC"/>
</dbReference>
<evidence type="ECO:0000256" key="1">
    <source>
        <dbReference type="SAM" id="MobiDB-lite"/>
    </source>
</evidence>
<dbReference type="PRINTS" id="PR00381">
    <property type="entry name" value="KINESINLIGHT"/>
</dbReference>
<feature type="domain" description="NB-ARC" evidence="2">
    <location>
        <begin position="301"/>
        <end position="457"/>
    </location>
</feature>
<dbReference type="Pfam" id="PF00931">
    <property type="entry name" value="NB-ARC"/>
    <property type="match status" value="1"/>
</dbReference>